<dbReference type="PRINTS" id="PR00722">
    <property type="entry name" value="CHYMOTRYPSIN"/>
</dbReference>
<dbReference type="PROSITE" id="PS50240">
    <property type="entry name" value="TRYPSIN_DOM"/>
    <property type="match status" value="1"/>
</dbReference>
<evidence type="ECO:0000256" key="5">
    <source>
        <dbReference type="ARBA" id="ARBA00023180"/>
    </source>
</evidence>
<evidence type="ECO:0000313" key="9">
    <source>
        <dbReference type="Proteomes" id="UP000794436"/>
    </source>
</evidence>
<evidence type="ECO:0000313" key="8">
    <source>
        <dbReference type="EMBL" id="TMW64603.1"/>
    </source>
</evidence>
<keyword evidence="9" id="KW-1185">Reference proteome</keyword>
<evidence type="ECO:0000256" key="1">
    <source>
        <dbReference type="ARBA" id="ARBA00007664"/>
    </source>
</evidence>
<dbReference type="SUPFAM" id="SSF50494">
    <property type="entry name" value="Trypsin-like serine proteases"/>
    <property type="match status" value="1"/>
</dbReference>
<gene>
    <name evidence="8" type="ORF">Poli38472_011483</name>
</gene>
<dbReference type="Proteomes" id="UP000794436">
    <property type="component" value="Unassembled WGS sequence"/>
</dbReference>
<feature type="signal peptide" evidence="6">
    <location>
        <begin position="1"/>
        <end position="21"/>
    </location>
</feature>
<dbReference type="AlphaFoldDB" id="A0A8K1FNF6"/>
<reference evidence="8" key="1">
    <citation type="submission" date="2019-03" db="EMBL/GenBank/DDBJ databases">
        <title>Long read genome sequence of the mycoparasitic Pythium oligandrum ATCC 38472 isolated from sugarbeet rhizosphere.</title>
        <authorList>
            <person name="Gaulin E."/>
        </authorList>
    </citation>
    <scope>NUCLEOTIDE SEQUENCE</scope>
    <source>
        <strain evidence="8">ATCC 38472_TT</strain>
    </source>
</reference>
<protein>
    <recommendedName>
        <fullName evidence="7">Peptidase S1 domain-containing protein</fullName>
    </recommendedName>
</protein>
<dbReference type="OrthoDB" id="105698at2759"/>
<evidence type="ECO:0000256" key="6">
    <source>
        <dbReference type="SAM" id="SignalP"/>
    </source>
</evidence>
<dbReference type="PANTHER" id="PTHR24276:SF98">
    <property type="entry name" value="FI18310P1-RELATED"/>
    <property type="match status" value="1"/>
</dbReference>
<dbReference type="EMBL" id="SPLM01000039">
    <property type="protein sequence ID" value="TMW64603.1"/>
    <property type="molecule type" value="Genomic_DNA"/>
</dbReference>
<proteinExistence type="inferred from homology"/>
<feature type="domain" description="Peptidase S1" evidence="7">
    <location>
        <begin position="246"/>
        <end position="478"/>
    </location>
</feature>
<evidence type="ECO:0000256" key="2">
    <source>
        <dbReference type="ARBA" id="ARBA00022729"/>
    </source>
</evidence>
<dbReference type="Gene3D" id="2.40.10.10">
    <property type="entry name" value="Trypsin-like serine proteases"/>
    <property type="match status" value="2"/>
</dbReference>
<keyword evidence="5" id="KW-0325">Glycoprotein</keyword>
<evidence type="ECO:0000256" key="3">
    <source>
        <dbReference type="ARBA" id="ARBA00023026"/>
    </source>
</evidence>
<accession>A0A8K1FNF6</accession>
<dbReference type="InterPro" id="IPR001314">
    <property type="entry name" value="Peptidase_S1A"/>
</dbReference>
<evidence type="ECO:0000259" key="7">
    <source>
        <dbReference type="PROSITE" id="PS50240"/>
    </source>
</evidence>
<comment type="caution">
    <text evidence="8">The sequence shown here is derived from an EMBL/GenBank/DDBJ whole genome shotgun (WGS) entry which is preliminary data.</text>
</comment>
<keyword evidence="3" id="KW-0843">Virulence</keyword>
<dbReference type="SMART" id="SM00020">
    <property type="entry name" value="Tryp_SPc"/>
    <property type="match status" value="1"/>
</dbReference>
<name>A0A8K1FNF6_PYTOL</name>
<dbReference type="GO" id="GO:0006508">
    <property type="term" value="P:proteolysis"/>
    <property type="evidence" value="ECO:0007669"/>
    <property type="project" value="InterPro"/>
</dbReference>
<dbReference type="InterPro" id="IPR009003">
    <property type="entry name" value="Peptidase_S1_PA"/>
</dbReference>
<keyword evidence="2 6" id="KW-0732">Signal</keyword>
<keyword evidence="4" id="KW-1015">Disulfide bond</keyword>
<sequence length="481" mass="52210">MASAEQLVVLLLVIMAGVVQAIPSPIVILGSSTEPDVCVGVQIAPRHVIIQSSCVDRSDKLSAIRILDILDVSTTAFQSASFGIDVVDTIAIGLTAVASRNQDQERLHILTLDFPLPSSDFHPVLLPLRTPYPASQTVDSDATLVHVDPKTMQVSMIHSAIYVDESRCSGSVCALPMDVDARKPIRDSSGWSFLLQQDVIHGKYQLLGLGSDVAANPDGIWGFSWLPQLLTSAVLKNNGITGVHTVTTGHKELSGEKVTVSDSSNEFVAGLRETEFSRTNCSGALVASRYVLTAASCFKRGDFKWVVMSGLDWVPKGSERLRIKKRNPHPRYVPGTNWFDFMLLELESPAAAKPVDFLDTNVTFTEGTVFTHGESFSTFDEYLKTHALRSARIKIYTIPECVSRVKFEMDDPLMCAGGEAKGALCEGDNGGPVVLQSSKKTQHVYAVVSAGGNCGKESYYGVISVVFSVADWLHAYLDRNP</sequence>
<dbReference type="InterPro" id="IPR050430">
    <property type="entry name" value="Peptidase_S1"/>
</dbReference>
<dbReference type="Pfam" id="PF00089">
    <property type="entry name" value="Trypsin"/>
    <property type="match status" value="1"/>
</dbReference>
<feature type="chain" id="PRO_5035430751" description="Peptidase S1 domain-containing protein" evidence="6">
    <location>
        <begin position="22"/>
        <end position="481"/>
    </location>
</feature>
<evidence type="ECO:0000256" key="4">
    <source>
        <dbReference type="ARBA" id="ARBA00023157"/>
    </source>
</evidence>
<dbReference type="GO" id="GO:0004252">
    <property type="term" value="F:serine-type endopeptidase activity"/>
    <property type="evidence" value="ECO:0007669"/>
    <property type="project" value="InterPro"/>
</dbReference>
<comment type="similarity">
    <text evidence="1">Belongs to the peptidase S1 family.</text>
</comment>
<organism evidence="8 9">
    <name type="scientific">Pythium oligandrum</name>
    <name type="common">Mycoparasitic fungus</name>
    <dbReference type="NCBI Taxonomy" id="41045"/>
    <lineage>
        <taxon>Eukaryota</taxon>
        <taxon>Sar</taxon>
        <taxon>Stramenopiles</taxon>
        <taxon>Oomycota</taxon>
        <taxon>Peronosporomycetes</taxon>
        <taxon>Pythiales</taxon>
        <taxon>Pythiaceae</taxon>
        <taxon>Pythium</taxon>
    </lineage>
</organism>
<dbReference type="InterPro" id="IPR043504">
    <property type="entry name" value="Peptidase_S1_PA_chymotrypsin"/>
</dbReference>
<dbReference type="PANTHER" id="PTHR24276">
    <property type="entry name" value="POLYSERASE-RELATED"/>
    <property type="match status" value="1"/>
</dbReference>
<dbReference type="InterPro" id="IPR001254">
    <property type="entry name" value="Trypsin_dom"/>
</dbReference>